<reference evidence="1" key="1">
    <citation type="submission" date="2020-12" db="EMBL/GenBank/DDBJ databases">
        <title>Antrihabitans popcorni sp. nov. and Antrihabitans auranticaus sp. nov., isolated from a larva cave.</title>
        <authorList>
            <person name="Lee S.D."/>
            <person name="Kim I.S."/>
        </authorList>
    </citation>
    <scope>NUCLEOTIDE SEQUENCE</scope>
    <source>
        <strain evidence="1">YC3-6</strain>
    </source>
</reference>
<comment type="caution">
    <text evidence="1">The sequence shown here is derived from an EMBL/GenBank/DDBJ whole genome shotgun (WGS) entry which is preliminary data.</text>
</comment>
<evidence type="ECO:0000313" key="2">
    <source>
        <dbReference type="Proteomes" id="UP000655868"/>
    </source>
</evidence>
<protein>
    <submittedName>
        <fullName evidence="1">DUF4393 domain-containing protein</fullName>
    </submittedName>
</protein>
<dbReference type="Gene3D" id="3.30.110.190">
    <property type="match status" value="1"/>
</dbReference>
<sequence length="288" mass="31745">MPESTSGPHELQPIPIVAAARGLFGRFDHVSRRLRTVPIESLGVVGRMVPGGVLRRPIVLTEAVLRQLLGIDAESEPVESTLYPGAAGRIDEDFTAPPDPRTSVRSMVHEMLDRSVRQSPRQAEEANFKRLLMQLVPDEVRIVNALSDGRISPIIHVGVGSPGSVDRTVYRNASTIGTDAGVRLPDAVSQYIEHLESLNLVEIGPAEDELREQYEILETYDEIESADEFAAAEAKGTFAKKLKFKSEKHVRHTLRISELGAKLWAAANPDTYDFQVPDRRGNPKNNGN</sequence>
<evidence type="ECO:0000313" key="1">
    <source>
        <dbReference type="EMBL" id="MBJ8338809.1"/>
    </source>
</evidence>
<dbReference type="InterPro" id="IPR025506">
    <property type="entry name" value="Abi_alpha"/>
</dbReference>
<dbReference type="AlphaFoldDB" id="A0A934NP75"/>
<organism evidence="1 2">
    <name type="scientific">Antrihabitans stalagmiti</name>
    <dbReference type="NCBI Taxonomy" id="2799499"/>
    <lineage>
        <taxon>Bacteria</taxon>
        <taxon>Bacillati</taxon>
        <taxon>Actinomycetota</taxon>
        <taxon>Actinomycetes</taxon>
        <taxon>Mycobacteriales</taxon>
        <taxon>Nocardiaceae</taxon>
        <taxon>Antrihabitans</taxon>
    </lineage>
</organism>
<keyword evidence="2" id="KW-1185">Reference proteome</keyword>
<dbReference type="Proteomes" id="UP000655868">
    <property type="component" value="Unassembled WGS sequence"/>
</dbReference>
<name>A0A934NP75_9NOCA</name>
<gene>
    <name evidence="1" type="ORF">JGU71_07910</name>
</gene>
<dbReference type="RefSeq" id="WP_199703454.1">
    <property type="nucleotide sequence ID" value="NZ_JAEMNV010000002.1"/>
</dbReference>
<dbReference type="EMBL" id="JAEMNV010000002">
    <property type="protein sequence ID" value="MBJ8338809.1"/>
    <property type="molecule type" value="Genomic_DNA"/>
</dbReference>
<proteinExistence type="predicted"/>
<dbReference type="Pfam" id="PF14337">
    <property type="entry name" value="Abi_alpha"/>
    <property type="match status" value="1"/>
</dbReference>
<accession>A0A934NP75</accession>